<sequence>MWDALVELGGSDITVKERRVSQKQEKVEIVAMDMDTAKGLTEMRYHKFDLFEGSVVMGGVTPVVTGRDGSGV</sequence>
<gene>
    <name evidence="1" type="ORF">GCM10025751_47030</name>
</gene>
<comment type="caution">
    <text evidence="1">The sequence shown here is derived from an EMBL/GenBank/DDBJ whole genome shotgun (WGS) entry which is preliminary data.</text>
</comment>
<protein>
    <submittedName>
        <fullName evidence="1">Uncharacterized protein</fullName>
    </submittedName>
</protein>
<evidence type="ECO:0000313" key="2">
    <source>
        <dbReference type="Proteomes" id="UP001501729"/>
    </source>
</evidence>
<reference evidence="1 2" key="1">
    <citation type="journal article" date="2019" name="Int. J. Syst. Evol. Microbiol.">
        <title>The Global Catalogue of Microorganisms (GCM) 10K type strain sequencing project: providing services to taxonomists for standard genome sequencing and annotation.</title>
        <authorList>
            <consortium name="The Broad Institute Genomics Platform"/>
            <consortium name="The Broad Institute Genome Sequencing Center for Infectious Disease"/>
            <person name="Wu L."/>
            <person name="Ma J."/>
        </authorList>
    </citation>
    <scope>NUCLEOTIDE SEQUENCE [LARGE SCALE GENOMIC DNA]</scope>
    <source>
        <strain evidence="1 2">JCM 17504</strain>
    </source>
</reference>
<dbReference type="EMBL" id="BAABKX010000019">
    <property type="protein sequence ID" value="GAA5061115.1"/>
    <property type="molecule type" value="Genomic_DNA"/>
</dbReference>
<organism evidence="1 2">
    <name type="scientific">Haladaptatus pallidirubidus</name>
    <dbReference type="NCBI Taxonomy" id="1008152"/>
    <lineage>
        <taxon>Archaea</taxon>
        <taxon>Methanobacteriati</taxon>
        <taxon>Methanobacteriota</taxon>
        <taxon>Stenosarchaea group</taxon>
        <taxon>Halobacteria</taxon>
        <taxon>Halobacteriales</taxon>
        <taxon>Haladaptataceae</taxon>
        <taxon>Haladaptatus</taxon>
    </lineage>
</organism>
<keyword evidence="2" id="KW-1185">Reference proteome</keyword>
<evidence type="ECO:0000313" key="1">
    <source>
        <dbReference type="EMBL" id="GAA5061115.1"/>
    </source>
</evidence>
<dbReference type="AlphaFoldDB" id="A0AAV3UP07"/>
<dbReference type="GeneID" id="68615693"/>
<dbReference type="RefSeq" id="WP_227777018.1">
    <property type="nucleotide sequence ID" value="NZ_BAABKX010000019.1"/>
</dbReference>
<accession>A0AAV3UP07</accession>
<proteinExistence type="predicted"/>
<dbReference type="Proteomes" id="UP001501729">
    <property type="component" value="Unassembled WGS sequence"/>
</dbReference>
<name>A0AAV3UP07_9EURY</name>